<evidence type="ECO:0000259" key="1">
    <source>
        <dbReference type="Pfam" id="PF12680"/>
    </source>
</evidence>
<dbReference type="Pfam" id="PF12680">
    <property type="entry name" value="SnoaL_2"/>
    <property type="match status" value="1"/>
</dbReference>
<name>A0ABM7YPK6_9BURK</name>
<keyword evidence="3" id="KW-1185">Reference proteome</keyword>
<sequence length="137" mass="15028">MTPLETVQHMYAAFGRGDVPAILACLADDVQWEYGEQGPTPAPVPWLQPRRGREAVVGFFESLAALEFSRFVPHKLLADGPLVVALIDLEATVRATGRTVVEDDEVHLWHFDAAGKVCRFRHRADSWAHAVALGAVA</sequence>
<dbReference type="PANTHER" id="PTHR41252:SF1">
    <property type="entry name" value="BLR2505 PROTEIN"/>
    <property type="match status" value="1"/>
</dbReference>
<dbReference type="PANTHER" id="PTHR41252">
    <property type="entry name" value="BLR2505 PROTEIN"/>
    <property type="match status" value="1"/>
</dbReference>
<dbReference type="Proteomes" id="UP001057498">
    <property type="component" value="Chromosome"/>
</dbReference>
<dbReference type="SUPFAM" id="SSF54427">
    <property type="entry name" value="NTF2-like"/>
    <property type="match status" value="1"/>
</dbReference>
<accession>A0ABM7YPK6</accession>
<reference evidence="2" key="1">
    <citation type="submission" date="2022-04" db="EMBL/GenBank/DDBJ databases">
        <title>Whole genome sequence of Sphaerotilus sp. FB-5.</title>
        <authorList>
            <person name="Takeda M."/>
            <person name="Narihara S."/>
            <person name="Akimoto M."/>
            <person name="Akimoto R."/>
            <person name="Nishiyashiki S."/>
            <person name="Murakami T."/>
        </authorList>
    </citation>
    <scope>NUCLEOTIDE SEQUENCE</scope>
    <source>
        <strain evidence="2">FB-5</strain>
    </source>
</reference>
<organism evidence="2 3">
    <name type="scientific">Sphaerotilus microaerophilus</name>
    <dbReference type="NCBI Taxonomy" id="2914710"/>
    <lineage>
        <taxon>Bacteria</taxon>
        <taxon>Pseudomonadati</taxon>
        <taxon>Pseudomonadota</taxon>
        <taxon>Betaproteobacteria</taxon>
        <taxon>Burkholderiales</taxon>
        <taxon>Sphaerotilaceae</taxon>
        <taxon>Sphaerotilus</taxon>
    </lineage>
</organism>
<dbReference type="InterPro" id="IPR032710">
    <property type="entry name" value="NTF2-like_dom_sf"/>
</dbReference>
<proteinExistence type="predicted"/>
<evidence type="ECO:0000313" key="2">
    <source>
        <dbReference type="EMBL" id="BDI06445.1"/>
    </source>
</evidence>
<dbReference type="Gene3D" id="3.10.450.50">
    <property type="match status" value="1"/>
</dbReference>
<dbReference type="RefSeq" id="WP_251969713.1">
    <property type="nucleotide sequence ID" value="NZ_AP025730.1"/>
</dbReference>
<feature type="domain" description="SnoaL-like" evidence="1">
    <location>
        <begin position="7"/>
        <end position="119"/>
    </location>
</feature>
<evidence type="ECO:0000313" key="3">
    <source>
        <dbReference type="Proteomes" id="UP001057498"/>
    </source>
</evidence>
<dbReference type="InterPro" id="IPR037401">
    <property type="entry name" value="SnoaL-like"/>
</dbReference>
<gene>
    <name evidence="2" type="ORF">CATMQ487_34150</name>
</gene>
<protein>
    <recommendedName>
        <fullName evidence="1">SnoaL-like domain-containing protein</fullName>
    </recommendedName>
</protein>
<dbReference type="EMBL" id="AP025730">
    <property type="protein sequence ID" value="BDI06445.1"/>
    <property type="molecule type" value="Genomic_DNA"/>
</dbReference>